<keyword evidence="1" id="KW-1133">Transmembrane helix</keyword>
<feature type="transmembrane region" description="Helical" evidence="1">
    <location>
        <begin position="58"/>
        <end position="81"/>
    </location>
</feature>
<organism evidence="2 3">
    <name type="scientific">Sphingopyxis indica</name>
    <dbReference type="NCBI Taxonomy" id="436663"/>
    <lineage>
        <taxon>Bacteria</taxon>
        <taxon>Pseudomonadati</taxon>
        <taxon>Pseudomonadota</taxon>
        <taxon>Alphaproteobacteria</taxon>
        <taxon>Sphingomonadales</taxon>
        <taxon>Sphingomonadaceae</taxon>
        <taxon>Sphingopyxis</taxon>
    </lineage>
</organism>
<dbReference type="AlphaFoldDB" id="A0A239DDH4"/>
<protein>
    <recommendedName>
        <fullName evidence="4">DUF4239 domain-containing protein</fullName>
    </recommendedName>
</protein>
<dbReference type="Proteomes" id="UP000198339">
    <property type="component" value="Unassembled WGS sequence"/>
</dbReference>
<proteinExistence type="predicted"/>
<sequence>MSAFGLWLLTTPIWLIGITLYGGMLVAALAGWLLRGGRKRKAPPKPDDKDAKEEGSEIGYIVSAVMGLLALLVGFTFSMAVDRFDNRRSMVLAESNAIGTAYLRTQLIEEPHRSAIGNLLRDYTENRIALAREPRGPKQQELLARSNAMITQLWSRLVDAYPAIPDHEFASIYIESINEMIDDDAARQQSRRSHVPLEVFVVLLVYQFVAAGVFGYVLSGERGRLTAALLLVLFGSALLLIIDLDRATGGGVVEDNRPMLELLETMKAQPPGSFGSADAAPSAGP</sequence>
<dbReference type="InterPro" id="IPR025333">
    <property type="entry name" value="DUF4239"/>
</dbReference>
<dbReference type="Pfam" id="PF14023">
    <property type="entry name" value="Bestrophin-like"/>
    <property type="match status" value="1"/>
</dbReference>
<feature type="transmembrane region" description="Helical" evidence="1">
    <location>
        <begin position="225"/>
        <end position="242"/>
    </location>
</feature>
<name>A0A239DDH4_9SPHN</name>
<evidence type="ECO:0008006" key="4">
    <source>
        <dbReference type="Google" id="ProtNLM"/>
    </source>
</evidence>
<dbReference type="EMBL" id="FZPA01000001">
    <property type="protein sequence ID" value="SNS30380.1"/>
    <property type="molecule type" value="Genomic_DNA"/>
</dbReference>
<evidence type="ECO:0000313" key="2">
    <source>
        <dbReference type="EMBL" id="SNS30380.1"/>
    </source>
</evidence>
<keyword evidence="3" id="KW-1185">Reference proteome</keyword>
<reference evidence="2 3" key="1">
    <citation type="submission" date="2017-06" db="EMBL/GenBank/DDBJ databases">
        <authorList>
            <person name="Kim H.J."/>
            <person name="Triplett B.A."/>
        </authorList>
    </citation>
    <scope>NUCLEOTIDE SEQUENCE [LARGE SCALE GENOMIC DNA]</scope>
    <source>
        <strain evidence="2 3">DS15</strain>
    </source>
</reference>
<evidence type="ECO:0000313" key="3">
    <source>
        <dbReference type="Proteomes" id="UP000198339"/>
    </source>
</evidence>
<evidence type="ECO:0000256" key="1">
    <source>
        <dbReference type="SAM" id="Phobius"/>
    </source>
</evidence>
<keyword evidence="1" id="KW-0472">Membrane</keyword>
<feature type="transmembrane region" description="Helical" evidence="1">
    <location>
        <begin position="197"/>
        <end position="219"/>
    </location>
</feature>
<dbReference type="OrthoDB" id="272864at2"/>
<gene>
    <name evidence="2" type="ORF">SAMN06295955_101213</name>
</gene>
<keyword evidence="1" id="KW-0812">Transmembrane</keyword>
<accession>A0A239DDH4</accession>
<feature type="transmembrane region" description="Helical" evidence="1">
    <location>
        <begin position="12"/>
        <end position="34"/>
    </location>
</feature>
<dbReference type="RefSeq" id="WP_089214138.1">
    <property type="nucleotide sequence ID" value="NZ_FZPA01000001.1"/>
</dbReference>